<evidence type="ECO:0000259" key="7">
    <source>
        <dbReference type="PROSITE" id="PS51736"/>
    </source>
</evidence>
<feature type="active site" description="O-(5'-phospho-DNA)-serine intermediate" evidence="4 5">
    <location>
        <position position="10"/>
    </location>
</feature>
<dbReference type="InterPro" id="IPR025827">
    <property type="entry name" value="Zn_ribbon_recom_dom"/>
</dbReference>
<dbReference type="RefSeq" id="WP_144846660.1">
    <property type="nucleotide sequence ID" value="NZ_VNJI01000011.1"/>
</dbReference>
<dbReference type="SUPFAM" id="SSF53041">
    <property type="entry name" value="Resolvase-like"/>
    <property type="match status" value="1"/>
</dbReference>
<comment type="caution">
    <text evidence="9">The sequence shown here is derived from an EMBL/GenBank/DDBJ whole genome shotgun (WGS) entry which is preliminary data.</text>
</comment>
<name>A0A559KD38_9BACL</name>
<keyword evidence="6" id="KW-0175">Coiled coil</keyword>
<evidence type="ECO:0000256" key="1">
    <source>
        <dbReference type="ARBA" id="ARBA00022908"/>
    </source>
</evidence>
<keyword evidence="1" id="KW-0229">DNA integration</keyword>
<dbReference type="InterPro" id="IPR006118">
    <property type="entry name" value="Recombinase_CS"/>
</dbReference>
<dbReference type="SMART" id="SM00857">
    <property type="entry name" value="Resolvase"/>
    <property type="match status" value="1"/>
</dbReference>
<protein>
    <submittedName>
        <fullName evidence="9">Recombinase family protein</fullName>
    </submittedName>
</protein>
<dbReference type="GO" id="GO:0003677">
    <property type="term" value="F:DNA binding"/>
    <property type="evidence" value="ECO:0007669"/>
    <property type="project" value="UniProtKB-KW"/>
</dbReference>
<dbReference type="Pfam" id="PF13408">
    <property type="entry name" value="Zn_ribbon_recom"/>
    <property type="match status" value="1"/>
</dbReference>
<evidence type="ECO:0000313" key="10">
    <source>
        <dbReference type="Proteomes" id="UP000317036"/>
    </source>
</evidence>
<keyword evidence="2" id="KW-0238">DNA-binding</keyword>
<reference evidence="9 10" key="1">
    <citation type="submission" date="2019-07" db="EMBL/GenBank/DDBJ databases">
        <authorList>
            <person name="Kim J."/>
        </authorList>
    </citation>
    <scope>NUCLEOTIDE SEQUENCE [LARGE SCALE GENOMIC DNA]</scope>
    <source>
        <strain evidence="9 10">JC52</strain>
    </source>
</reference>
<dbReference type="PROSITE" id="PS51737">
    <property type="entry name" value="RECOMBINASE_DNA_BIND"/>
    <property type="match status" value="1"/>
</dbReference>
<dbReference type="InterPro" id="IPR038109">
    <property type="entry name" value="DNA_bind_recomb_sf"/>
</dbReference>
<dbReference type="InterPro" id="IPR050639">
    <property type="entry name" value="SSR_resolvase"/>
</dbReference>
<dbReference type="Proteomes" id="UP000317036">
    <property type="component" value="Unassembled WGS sequence"/>
</dbReference>
<dbReference type="InterPro" id="IPR011109">
    <property type="entry name" value="DNA_bind_recombinase_dom"/>
</dbReference>
<dbReference type="PANTHER" id="PTHR30461">
    <property type="entry name" value="DNA-INVERTASE FROM LAMBDOID PROPHAGE"/>
    <property type="match status" value="1"/>
</dbReference>
<evidence type="ECO:0000259" key="8">
    <source>
        <dbReference type="PROSITE" id="PS51737"/>
    </source>
</evidence>
<accession>A0A559KD38</accession>
<dbReference type="InterPro" id="IPR036162">
    <property type="entry name" value="Resolvase-like_N_sf"/>
</dbReference>
<evidence type="ECO:0000313" key="9">
    <source>
        <dbReference type="EMBL" id="TVY09999.1"/>
    </source>
</evidence>
<evidence type="ECO:0000256" key="4">
    <source>
        <dbReference type="PIRSR" id="PIRSR606118-50"/>
    </source>
</evidence>
<dbReference type="OrthoDB" id="9811097at2"/>
<evidence type="ECO:0000256" key="2">
    <source>
        <dbReference type="ARBA" id="ARBA00023125"/>
    </source>
</evidence>
<dbReference type="Pfam" id="PF00239">
    <property type="entry name" value="Resolvase"/>
    <property type="match status" value="1"/>
</dbReference>
<feature type="domain" description="Resolvase/invertase-type recombinase catalytic" evidence="7">
    <location>
        <begin position="2"/>
        <end position="149"/>
    </location>
</feature>
<sequence length="474" mass="55456">MKVAIYIRVSTDEQATKGNSLLEQRERLEAYCKAMDWEEYEVFEDDGYSAKDMNRPKLQEMIEQIRNNKIQMVVTTKIDRLCRNLLDLLTFIDDLVEYDCGYVSASESFDTSTPAGRMVLQILGAFAEFERERIRERVKDNMKSLAKKTNKVINRPCYGYDVVDGEYVINQREAEIIRKMANWAISGDGCRSIAIRLKGELTKDGNSFSEGFVRKLLQRETIAGMFVYNRKYTLKNKTKTRPKEEWIVNENHHEAIIDRETYELVQMAISSRQKSKTQADNDRWLLSGLTVCGHCGANMTGQYRKKGSKEYFHYLCSAYHKKGECFRHSIVRDKVELAIIKTLEKIEEYAQANMLTIETTQKSEVNVQALQDRLKKINNKMQKQIELYEDDEINKEDFRRAADRIEKERLEITKELELAQQDSSKRIQDQFVKRVKTYKGDWSSDDRQIVKNCLRQLVSRIVVNGKKVDITFKF</sequence>
<proteinExistence type="predicted"/>
<dbReference type="Gene3D" id="3.90.1750.20">
    <property type="entry name" value="Putative Large Serine Recombinase, Chain B, Domain 2"/>
    <property type="match status" value="1"/>
</dbReference>
<evidence type="ECO:0000256" key="3">
    <source>
        <dbReference type="ARBA" id="ARBA00023172"/>
    </source>
</evidence>
<dbReference type="Gene3D" id="3.40.50.1390">
    <property type="entry name" value="Resolvase, N-terminal catalytic domain"/>
    <property type="match status" value="1"/>
</dbReference>
<dbReference type="InterPro" id="IPR006119">
    <property type="entry name" value="Resolv_N"/>
</dbReference>
<feature type="domain" description="Recombinase" evidence="8">
    <location>
        <begin position="157"/>
        <end position="276"/>
    </location>
</feature>
<evidence type="ECO:0000256" key="6">
    <source>
        <dbReference type="SAM" id="Coils"/>
    </source>
</evidence>
<dbReference type="GO" id="GO:0000150">
    <property type="term" value="F:DNA strand exchange activity"/>
    <property type="evidence" value="ECO:0007669"/>
    <property type="project" value="InterPro"/>
</dbReference>
<dbReference type="AlphaFoldDB" id="A0A559KD38"/>
<feature type="coiled-coil region" evidence="6">
    <location>
        <begin position="360"/>
        <end position="422"/>
    </location>
</feature>
<gene>
    <name evidence="9" type="ORF">FPZ49_11550</name>
</gene>
<dbReference type="PROSITE" id="PS00397">
    <property type="entry name" value="RECOMBINASES_1"/>
    <property type="match status" value="1"/>
</dbReference>
<dbReference type="GO" id="GO:0015074">
    <property type="term" value="P:DNA integration"/>
    <property type="evidence" value="ECO:0007669"/>
    <property type="project" value="UniProtKB-KW"/>
</dbReference>
<dbReference type="PANTHER" id="PTHR30461:SF23">
    <property type="entry name" value="DNA RECOMBINASE-RELATED"/>
    <property type="match status" value="1"/>
</dbReference>
<dbReference type="Pfam" id="PF07508">
    <property type="entry name" value="Recombinase"/>
    <property type="match status" value="1"/>
</dbReference>
<evidence type="ECO:0000256" key="5">
    <source>
        <dbReference type="PROSITE-ProRule" id="PRU10137"/>
    </source>
</evidence>
<dbReference type="PROSITE" id="PS51736">
    <property type="entry name" value="RECOMBINASES_3"/>
    <property type="match status" value="1"/>
</dbReference>
<organism evidence="9 10">
    <name type="scientific">Paenibacillus cremeus</name>
    <dbReference type="NCBI Taxonomy" id="2163881"/>
    <lineage>
        <taxon>Bacteria</taxon>
        <taxon>Bacillati</taxon>
        <taxon>Bacillota</taxon>
        <taxon>Bacilli</taxon>
        <taxon>Bacillales</taxon>
        <taxon>Paenibacillaceae</taxon>
        <taxon>Paenibacillus</taxon>
    </lineage>
</organism>
<keyword evidence="10" id="KW-1185">Reference proteome</keyword>
<keyword evidence="3" id="KW-0233">DNA recombination</keyword>
<dbReference type="EMBL" id="VNJI01000011">
    <property type="protein sequence ID" value="TVY09999.1"/>
    <property type="molecule type" value="Genomic_DNA"/>
</dbReference>
<dbReference type="CDD" id="cd03768">
    <property type="entry name" value="SR_ResInv"/>
    <property type="match status" value="1"/>
</dbReference>